<dbReference type="AlphaFoldDB" id="A0A075JHK9"/>
<evidence type="ECO:0000313" key="5">
    <source>
        <dbReference type="Proteomes" id="UP000027986"/>
    </source>
</evidence>
<protein>
    <submittedName>
        <fullName evidence="4">Uncharacterized protein</fullName>
    </submittedName>
</protein>
<organism evidence="4 5">
    <name type="scientific">Dermacoccus nishinomiyaensis</name>
    <dbReference type="NCBI Taxonomy" id="1274"/>
    <lineage>
        <taxon>Bacteria</taxon>
        <taxon>Bacillati</taxon>
        <taxon>Actinomycetota</taxon>
        <taxon>Actinomycetes</taxon>
        <taxon>Micrococcales</taxon>
        <taxon>Dermacoccaceae</taxon>
        <taxon>Dermacoccus</taxon>
    </lineage>
</organism>
<sequence length="165" mass="16955">MATIALAALAVIALLAVLTGRGGGGGGSSSPSSKFSPATYSDGPSSSGEKSGGEKSGGAGRASSSAPASGDGDAADVVPVAQLPAQARATLKLIDAGGPFPYSRDGIVFANREGRLPKHPRGWYHEYTVETPGESDRGARRLIQGKDGTIYYTGDHYESFRRVQR</sequence>
<dbReference type="Gene3D" id="3.10.450.30">
    <property type="entry name" value="Microbial ribonucleases"/>
    <property type="match status" value="1"/>
</dbReference>
<proteinExistence type="predicted"/>
<accession>A0A075JHK9</accession>
<dbReference type="HOGENOM" id="CLU_112496_0_1_11"/>
<evidence type="ECO:0000256" key="3">
    <source>
        <dbReference type="SAM" id="MobiDB-lite"/>
    </source>
</evidence>
<dbReference type="InterPro" id="IPR000026">
    <property type="entry name" value="N1-like"/>
</dbReference>
<feature type="region of interest" description="Disordered" evidence="3">
    <location>
        <begin position="21"/>
        <end position="77"/>
    </location>
</feature>
<dbReference type="GO" id="GO:0003723">
    <property type="term" value="F:RNA binding"/>
    <property type="evidence" value="ECO:0007669"/>
    <property type="project" value="InterPro"/>
</dbReference>
<feature type="compositionally biased region" description="Low complexity" evidence="3">
    <location>
        <begin position="61"/>
        <end position="76"/>
    </location>
</feature>
<dbReference type="KEGG" id="dni:HX89_10580"/>
<name>A0A075JHK9_9MICO</name>
<dbReference type="SUPFAM" id="SSF53933">
    <property type="entry name" value="Microbial ribonucleases"/>
    <property type="match status" value="1"/>
</dbReference>
<dbReference type="EMBL" id="CP008889">
    <property type="protein sequence ID" value="AIF41310.1"/>
    <property type="molecule type" value="Genomic_DNA"/>
</dbReference>
<gene>
    <name evidence="4" type="ORF">HX89_10580</name>
</gene>
<dbReference type="InterPro" id="IPR016191">
    <property type="entry name" value="Ribonuclease/ribotoxin"/>
</dbReference>
<dbReference type="GO" id="GO:0004521">
    <property type="term" value="F:RNA endonuclease activity"/>
    <property type="evidence" value="ECO:0007669"/>
    <property type="project" value="InterPro"/>
</dbReference>
<dbReference type="Pfam" id="PF00545">
    <property type="entry name" value="Ribonuclease"/>
    <property type="match status" value="1"/>
</dbReference>
<dbReference type="Proteomes" id="UP000027986">
    <property type="component" value="Chromosome"/>
</dbReference>
<dbReference type="eggNOG" id="COG4290">
    <property type="taxonomic scope" value="Bacteria"/>
</dbReference>
<evidence type="ECO:0000256" key="1">
    <source>
        <dbReference type="ARBA" id="ARBA00022722"/>
    </source>
</evidence>
<reference evidence="4 5" key="1">
    <citation type="submission" date="2014-07" db="EMBL/GenBank/DDBJ databases">
        <title>Genome Sequencing of Dermacoccus nishinomiyaensis.</title>
        <authorList>
            <person name="Hong K.W."/>
            <person name="Chan K.G."/>
        </authorList>
    </citation>
    <scope>NUCLEOTIDE SEQUENCE [LARGE SCALE GENOMIC DNA]</scope>
    <source>
        <strain evidence="4 5">M25</strain>
    </source>
</reference>
<keyword evidence="1" id="KW-0540">Nuclease</keyword>
<dbReference type="GO" id="GO:0016787">
    <property type="term" value="F:hydrolase activity"/>
    <property type="evidence" value="ECO:0007669"/>
    <property type="project" value="UniProtKB-KW"/>
</dbReference>
<keyword evidence="2" id="KW-0378">Hydrolase</keyword>
<evidence type="ECO:0000256" key="2">
    <source>
        <dbReference type="ARBA" id="ARBA00022801"/>
    </source>
</evidence>
<evidence type="ECO:0000313" key="4">
    <source>
        <dbReference type="EMBL" id="AIF41310.1"/>
    </source>
</evidence>
<keyword evidence="5" id="KW-1185">Reference proteome</keyword>